<accession>A0A8S0PRP1</accession>
<evidence type="ECO:0000313" key="1">
    <source>
        <dbReference type="EMBL" id="CAA2955398.1"/>
    </source>
</evidence>
<dbReference type="Gramene" id="OE9A065235T1">
    <property type="protein sequence ID" value="OE9A065235C1"/>
    <property type="gene ID" value="OE9A065235"/>
</dbReference>
<name>A0A8S0PRP1_OLEEU</name>
<gene>
    <name evidence="1" type="ORF">OLEA9_A065235</name>
</gene>
<evidence type="ECO:0000313" key="2">
    <source>
        <dbReference type="Proteomes" id="UP000594638"/>
    </source>
</evidence>
<comment type="caution">
    <text evidence="1">The sequence shown here is derived from an EMBL/GenBank/DDBJ whole genome shotgun (WGS) entry which is preliminary data.</text>
</comment>
<organism evidence="1 2">
    <name type="scientific">Olea europaea subsp. europaea</name>
    <dbReference type="NCBI Taxonomy" id="158383"/>
    <lineage>
        <taxon>Eukaryota</taxon>
        <taxon>Viridiplantae</taxon>
        <taxon>Streptophyta</taxon>
        <taxon>Embryophyta</taxon>
        <taxon>Tracheophyta</taxon>
        <taxon>Spermatophyta</taxon>
        <taxon>Magnoliopsida</taxon>
        <taxon>eudicotyledons</taxon>
        <taxon>Gunneridae</taxon>
        <taxon>Pentapetalae</taxon>
        <taxon>asterids</taxon>
        <taxon>lamiids</taxon>
        <taxon>Lamiales</taxon>
        <taxon>Oleaceae</taxon>
        <taxon>Oleeae</taxon>
        <taxon>Olea</taxon>
    </lineage>
</organism>
<sequence length="239" mass="26535">MSQTRQGRSLIFRHFYAVSGTRCAGLVQDASSLRQGRSLNFRHFWEVLGHGVLPCPKSSLIFKHFSSVSGSRCAGHVRDASWPRRDIDLLSGISRQFVGTVCRPIPGRILVATETPCPGRVLATAGTQPDFQAFLASLWARCASNVWDASRPRKGRKQIFNQMKEARCAGDVRGADTFPGILGSFWDTVCMTYSGQVMATAGTQPDFLAFFDSFWALCTGHVRDASWPRQGKSLIFRHF</sequence>
<keyword evidence="2" id="KW-1185">Reference proteome</keyword>
<protein>
    <submittedName>
        <fullName evidence="1">Uncharacterized protein</fullName>
    </submittedName>
</protein>
<dbReference type="EMBL" id="CACTIH010000149">
    <property type="protein sequence ID" value="CAA2955398.1"/>
    <property type="molecule type" value="Genomic_DNA"/>
</dbReference>
<dbReference type="Proteomes" id="UP000594638">
    <property type="component" value="Unassembled WGS sequence"/>
</dbReference>
<reference evidence="1 2" key="1">
    <citation type="submission" date="2019-12" db="EMBL/GenBank/DDBJ databases">
        <authorList>
            <person name="Alioto T."/>
            <person name="Alioto T."/>
            <person name="Gomez Garrido J."/>
        </authorList>
    </citation>
    <scope>NUCLEOTIDE SEQUENCE [LARGE SCALE GENOMIC DNA]</scope>
</reference>
<dbReference type="AlphaFoldDB" id="A0A8S0PRP1"/>
<proteinExistence type="predicted"/>